<dbReference type="EC" id="5.4.99.-" evidence="4"/>
<proteinExistence type="inferred from homology"/>
<dbReference type="Gene3D" id="3.30.70.1560">
    <property type="entry name" value="Alpha-L RNA-binding motif"/>
    <property type="match status" value="1"/>
</dbReference>
<dbReference type="PANTHER" id="PTHR47683">
    <property type="entry name" value="PSEUDOURIDINE SYNTHASE FAMILY PROTEIN-RELATED"/>
    <property type="match status" value="1"/>
</dbReference>
<dbReference type="Gene3D" id="3.30.70.580">
    <property type="entry name" value="Pseudouridine synthase I, catalytic domain, N-terminal subdomain"/>
    <property type="match status" value="1"/>
</dbReference>
<dbReference type="GO" id="GO:0120159">
    <property type="term" value="F:rRNA pseudouridine synthase activity"/>
    <property type="evidence" value="ECO:0007669"/>
    <property type="project" value="UniProtKB-ARBA"/>
</dbReference>
<dbReference type="Proteomes" id="UP000262582">
    <property type="component" value="Chromosome"/>
</dbReference>
<keyword evidence="2 4" id="KW-0413">Isomerase</keyword>
<comment type="similarity">
    <text evidence="1 4">Belongs to the pseudouridine synthase RsuA family.</text>
</comment>
<dbReference type="EMBL" id="CP032097">
    <property type="protein sequence ID" value="AXX93813.1"/>
    <property type="molecule type" value="Genomic_DNA"/>
</dbReference>
<dbReference type="CDD" id="cd00165">
    <property type="entry name" value="S4"/>
    <property type="match status" value="1"/>
</dbReference>
<evidence type="ECO:0000256" key="1">
    <source>
        <dbReference type="ARBA" id="ARBA00008348"/>
    </source>
</evidence>
<dbReference type="Gene3D" id="3.10.290.10">
    <property type="entry name" value="RNA-binding S4 domain"/>
    <property type="match status" value="1"/>
</dbReference>
<dbReference type="InterPro" id="IPR036986">
    <property type="entry name" value="S4_RNA-bd_sf"/>
</dbReference>
<keyword evidence="8" id="KW-1185">Reference proteome</keyword>
<dbReference type="Pfam" id="PF00849">
    <property type="entry name" value="PseudoU_synth_2"/>
    <property type="match status" value="1"/>
</dbReference>
<dbReference type="Proteomes" id="UP000290588">
    <property type="component" value="Unassembled WGS sequence"/>
</dbReference>
<dbReference type="RefSeq" id="WP_118916065.1">
    <property type="nucleotide sequence ID" value="NZ_CP032097.1"/>
</dbReference>
<dbReference type="SMART" id="SM00363">
    <property type="entry name" value="S4"/>
    <property type="match status" value="1"/>
</dbReference>
<dbReference type="Pfam" id="PF01479">
    <property type="entry name" value="S4"/>
    <property type="match status" value="1"/>
</dbReference>
<dbReference type="InterPro" id="IPR006145">
    <property type="entry name" value="PsdUridine_synth_RsuA/RluA"/>
</dbReference>
<evidence type="ECO:0000313" key="6">
    <source>
        <dbReference type="EMBL" id="AXX93813.1"/>
    </source>
</evidence>
<dbReference type="PROSITE" id="PS01149">
    <property type="entry name" value="PSI_RSU"/>
    <property type="match status" value="1"/>
</dbReference>
<dbReference type="InterPro" id="IPR042092">
    <property type="entry name" value="PsdUridine_s_RsuA/RluB/E/F_cat"/>
</dbReference>
<dbReference type="FunFam" id="3.10.290.10:FF:000003">
    <property type="entry name" value="Pseudouridine synthase"/>
    <property type="match status" value="1"/>
</dbReference>
<keyword evidence="3" id="KW-0694">RNA-binding</keyword>
<evidence type="ECO:0000313" key="7">
    <source>
        <dbReference type="EMBL" id="RXI33007.1"/>
    </source>
</evidence>
<dbReference type="InterPro" id="IPR018496">
    <property type="entry name" value="PsdUridine_synth_RsuA/RluB_CS"/>
</dbReference>
<dbReference type="GO" id="GO:0003723">
    <property type="term" value="F:RNA binding"/>
    <property type="evidence" value="ECO:0007669"/>
    <property type="project" value="UniProtKB-KW"/>
</dbReference>
<evidence type="ECO:0000313" key="8">
    <source>
        <dbReference type="Proteomes" id="UP000262582"/>
    </source>
</evidence>
<gene>
    <name evidence="6" type="primary">rluB</name>
    <name evidence="6" type="ORF">AELL_0106</name>
    <name evidence="7" type="ORF">CP962_00960</name>
</gene>
<dbReference type="InterPro" id="IPR050343">
    <property type="entry name" value="RsuA_PseudoU_synthase"/>
</dbReference>
<dbReference type="OrthoDB" id="9807213at2"/>
<dbReference type="InterPro" id="IPR020094">
    <property type="entry name" value="TruA/RsuA/RluB/E/F_N"/>
</dbReference>
<dbReference type="GO" id="GO:0000455">
    <property type="term" value="P:enzyme-directed rRNA pseudouridine synthesis"/>
    <property type="evidence" value="ECO:0007669"/>
    <property type="project" value="UniProtKB-ARBA"/>
</dbReference>
<organism evidence="7 9">
    <name type="scientific">Arcobacter ellisii</name>
    <dbReference type="NCBI Taxonomy" id="913109"/>
    <lineage>
        <taxon>Bacteria</taxon>
        <taxon>Pseudomonadati</taxon>
        <taxon>Campylobacterota</taxon>
        <taxon>Epsilonproteobacteria</taxon>
        <taxon>Campylobacterales</taxon>
        <taxon>Arcobacteraceae</taxon>
        <taxon>Arcobacter</taxon>
    </lineage>
</organism>
<evidence type="ECO:0000256" key="4">
    <source>
        <dbReference type="RuleBase" id="RU003887"/>
    </source>
</evidence>
<feature type="domain" description="RNA-binding S4" evidence="5">
    <location>
        <begin position="21"/>
        <end position="80"/>
    </location>
</feature>
<evidence type="ECO:0000256" key="3">
    <source>
        <dbReference type="PROSITE-ProRule" id="PRU00182"/>
    </source>
</evidence>
<dbReference type="PANTHER" id="PTHR47683:SF2">
    <property type="entry name" value="RNA-BINDING S4 DOMAIN-CONTAINING PROTEIN"/>
    <property type="match status" value="1"/>
</dbReference>
<dbReference type="SUPFAM" id="SSF55120">
    <property type="entry name" value="Pseudouridine synthase"/>
    <property type="match status" value="1"/>
</dbReference>
<sequence>MKENKSHSGKKKTEEIQEELTRLNKFLSHNSNYSRREADKLIEEGRVKVNGKVVTNLATKVSSKDEVQIGKKNIKEDKNKIYTVIVYNKPKGEIVSKKDPQGRKTIYDSLEKKYKHFLSVGRLDYASEGLLLLSDNVEVVDALMHSDLERVYKIKVNGVISKSVEEAMQNGITIEDARTGAHKNSKIKSMSFAPFLAYDIQTNGEKYSKIKVVISEGKNRELRRFFAHFGLDVLDLKRLEYGGISLNNLPTGKSRFLTKEEYKNLRIFMNEDDRSI</sequence>
<accession>A0A347U4N5</accession>
<reference evidence="6 8" key="2">
    <citation type="submission" date="2018-08" db="EMBL/GenBank/DDBJ databases">
        <title>Complete genome of the Arcobacter ellisii type strain LMG 26155.</title>
        <authorList>
            <person name="Miller W.G."/>
            <person name="Yee E."/>
            <person name="Bono J.L."/>
        </authorList>
    </citation>
    <scope>NUCLEOTIDE SEQUENCE [LARGE SCALE GENOMIC DNA]</scope>
    <source>
        <strain evidence="6 8">LMG 26155</strain>
    </source>
</reference>
<dbReference type="SUPFAM" id="SSF55174">
    <property type="entry name" value="Alpha-L RNA-binding motif"/>
    <property type="match status" value="1"/>
</dbReference>
<evidence type="ECO:0000313" key="9">
    <source>
        <dbReference type="Proteomes" id="UP000290588"/>
    </source>
</evidence>
<dbReference type="NCBIfam" id="TIGR00093">
    <property type="entry name" value="pseudouridine synthase"/>
    <property type="match status" value="1"/>
</dbReference>
<evidence type="ECO:0000259" key="5">
    <source>
        <dbReference type="SMART" id="SM00363"/>
    </source>
</evidence>
<dbReference type="InterPro" id="IPR020103">
    <property type="entry name" value="PsdUridine_synth_cat_dom_sf"/>
</dbReference>
<reference evidence="7 9" key="1">
    <citation type="submission" date="2017-09" db="EMBL/GenBank/DDBJ databases">
        <title>Genomics of the genus Arcobacter.</title>
        <authorList>
            <person name="Perez-Cataluna A."/>
            <person name="Figueras M.J."/>
            <person name="Salas-Masso N."/>
        </authorList>
    </citation>
    <scope>NUCLEOTIDE SEQUENCE [LARGE SCALE GENOMIC DNA]</scope>
    <source>
        <strain evidence="7 9">CECT 7837</strain>
    </source>
</reference>
<dbReference type="AlphaFoldDB" id="A0A347U4N5"/>
<protein>
    <recommendedName>
        <fullName evidence="4">Pseudouridine synthase</fullName>
        <ecNumber evidence="4">5.4.99.-</ecNumber>
    </recommendedName>
</protein>
<evidence type="ECO:0000256" key="2">
    <source>
        <dbReference type="ARBA" id="ARBA00023235"/>
    </source>
</evidence>
<dbReference type="InterPro" id="IPR000748">
    <property type="entry name" value="PsdUridine_synth_RsuA/RluB/E/F"/>
</dbReference>
<name>A0A347U4N5_9BACT</name>
<dbReference type="KEGG" id="aell:AELL_0106"/>
<dbReference type="PROSITE" id="PS50889">
    <property type="entry name" value="S4"/>
    <property type="match status" value="1"/>
</dbReference>
<dbReference type="EMBL" id="NXIG01000001">
    <property type="protein sequence ID" value="RXI33007.1"/>
    <property type="molecule type" value="Genomic_DNA"/>
</dbReference>
<dbReference type="InterPro" id="IPR002942">
    <property type="entry name" value="S4_RNA-bd"/>
</dbReference>